<accession>A0A7Y3R8K9</accession>
<evidence type="ECO:0000313" key="2">
    <source>
        <dbReference type="EMBL" id="NNT71889.1"/>
    </source>
</evidence>
<reference evidence="2 3" key="1">
    <citation type="submission" date="2020-05" db="EMBL/GenBank/DDBJ databases">
        <title>Draft genome of Flavobacterium sp. IMCC34852.</title>
        <authorList>
            <person name="Song J."/>
            <person name="Cho J.-C."/>
        </authorList>
    </citation>
    <scope>NUCLEOTIDE SEQUENCE [LARGE SCALE GENOMIC DNA]</scope>
    <source>
        <strain evidence="2 3">IMCC34852</strain>
    </source>
</reference>
<comment type="caution">
    <text evidence="2">The sequence shown here is derived from an EMBL/GenBank/DDBJ whole genome shotgun (WGS) entry which is preliminary data.</text>
</comment>
<evidence type="ECO:0000256" key="1">
    <source>
        <dbReference type="SAM" id="Coils"/>
    </source>
</evidence>
<keyword evidence="1" id="KW-0175">Coiled coil</keyword>
<name>A0A7Y3R8K9_9FLAO</name>
<protein>
    <submittedName>
        <fullName evidence="2">Uncharacterized protein</fullName>
    </submittedName>
</protein>
<dbReference type="EMBL" id="JABEVX010000003">
    <property type="protein sequence ID" value="NNT71889.1"/>
    <property type="molecule type" value="Genomic_DNA"/>
</dbReference>
<evidence type="ECO:0000313" key="3">
    <source>
        <dbReference type="Proteomes" id="UP000536509"/>
    </source>
</evidence>
<organism evidence="2 3">
    <name type="scientific">Flavobacterium rivulicola</name>
    <dbReference type="NCBI Taxonomy" id="2732161"/>
    <lineage>
        <taxon>Bacteria</taxon>
        <taxon>Pseudomonadati</taxon>
        <taxon>Bacteroidota</taxon>
        <taxon>Flavobacteriia</taxon>
        <taxon>Flavobacteriales</taxon>
        <taxon>Flavobacteriaceae</taxon>
        <taxon>Flavobacterium</taxon>
    </lineage>
</organism>
<sequence>MKFKFFFLFVLIQSVGFCQSTELTFLRGKIICPIKELGEVNIFNLRSETVTNSNEIGNYSLFVKVGDTLEFKSLQIETQKIVISEADLSKPLLVTTLTPKTIDLSEVEIKDYSHINAVSLRILEKPAKKYTPAERRLRTAESFHWYSPLLIPLGGMSVDGILNAISGRKAMLQKELEIEKKERMMVKIENQFTNDYFIEKLKIPEEHVKGFLYYIVDDTKLITLINEKNKGMAEFRMSELVTTYLDIIKSTDK</sequence>
<proteinExistence type="predicted"/>
<dbReference type="AlphaFoldDB" id="A0A7Y3R8K9"/>
<feature type="coiled-coil region" evidence="1">
    <location>
        <begin position="162"/>
        <end position="191"/>
    </location>
</feature>
<gene>
    <name evidence="2" type="ORF">HKT18_06645</name>
</gene>
<dbReference type="Proteomes" id="UP000536509">
    <property type="component" value="Unassembled WGS sequence"/>
</dbReference>
<dbReference type="RefSeq" id="WP_171222079.1">
    <property type="nucleotide sequence ID" value="NZ_CP121446.1"/>
</dbReference>
<keyword evidence="3" id="KW-1185">Reference proteome</keyword>